<dbReference type="InterPro" id="IPR028098">
    <property type="entry name" value="Glyco_trans_4-like_N"/>
</dbReference>
<feature type="domain" description="Glycosyl transferase family 1" evidence="1">
    <location>
        <begin position="168"/>
        <end position="320"/>
    </location>
</feature>
<feature type="domain" description="Glycosyltransferase subfamily 4-like N-terminal" evidence="2">
    <location>
        <begin position="18"/>
        <end position="118"/>
    </location>
</feature>
<dbReference type="EMBL" id="FYEH01000002">
    <property type="protein sequence ID" value="SNB61423.1"/>
    <property type="molecule type" value="Genomic_DNA"/>
</dbReference>
<gene>
    <name evidence="3" type="ORF">SAMN07250955_102232</name>
</gene>
<dbReference type="SUPFAM" id="SSF53756">
    <property type="entry name" value="UDP-Glycosyltransferase/glycogen phosphorylase"/>
    <property type="match status" value="1"/>
</dbReference>
<dbReference type="Pfam" id="PF13439">
    <property type="entry name" value="Glyco_transf_4"/>
    <property type="match status" value="1"/>
</dbReference>
<evidence type="ECO:0000259" key="2">
    <source>
        <dbReference type="Pfam" id="PF13439"/>
    </source>
</evidence>
<sequence>MKIAQIAPLYEAVPPKFYGGTERVVSFLTEEMVALGHDVTLFASADSKTKAKLEPMWPQALRLSQVGDQNAPHAYLFEQVYRRAHEFDILHFHLDYLPFSLFGRQDVPFITTLHGRLDLEELQPVYTIFNDVPIVSISNSQRIPLPQANFVATVLHGLPLDLLRPVEKSQDYLAFLGRIAPEKNVIEAIEIADRAGMKLKIAAKIDRADRTYYEEQVAEHFKRPHVEYIGEIADHQKAEFLSGAKALLMPIYWPEPFGLVMIEAMACGIPTVAYKAGSVPEVLEDGLTGYIATGVEAATAAVKKLDQLPPRSQIRKRFEERFSAKRMAEDYLEVYRRLIEEKRPVLQGAKQ</sequence>
<dbReference type="AlphaFoldDB" id="A0A212QPQ9"/>
<dbReference type="OrthoDB" id="9801573at2"/>
<proteinExistence type="predicted"/>
<dbReference type="Proteomes" id="UP000197065">
    <property type="component" value="Unassembled WGS sequence"/>
</dbReference>
<name>A0A212QPQ9_9PROT</name>
<dbReference type="InterPro" id="IPR001296">
    <property type="entry name" value="Glyco_trans_1"/>
</dbReference>
<reference evidence="3 4" key="1">
    <citation type="submission" date="2017-06" db="EMBL/GenBank/DDBJ databases">
        <authorList>
            <person name="Kim H.J."/>
            <person name="Triplett B.A."/>
        </authorList>
    </citation>
    <scope>NUCLEOTIDE SEQUENCE [LARGE SCALE GENOMIC DNA]</scope>
    <source>
        <strain evidence="3 4">B29T1</strain>
    </source>
</reference>
<dbReference type="PANTHER" id="PTHR12526:SF595">
    <property type="entry name" value="BLL5217 PROTEIN"/>
    <property type="match status" value="1"/>
</dbReference>
<keyword evidence="3" id="KW-0808">Transferase</keyword>
<evidence type="ECO:0000313" key="4">
    <source>
        <dbReference type="Proteomes" id="UP000197065"/>
    </source>
</evidence>
<dbReference type="GO" id="GO:0016757">
    <property type="term" value="F:glycosyltransferase activity"/>
    <property type="evidence" value="ECO:0007669"/>
    <property type="project" value="InterPro"/>
</dbReference>
<accession>A0A212QPQ9</accession>
<protein>
    <submittedName>
        <fullName evidence="3">Glycosyltransferase involved in cell wall bisynthesis</fullName>
    </submittedName>
</protein>
<dbReference type="RefSeq" id="WP_088560085.1">
    <property type="nucleotide sequence ID" value="NZ_FYEH01000002.1"/>
</dbReference>
<dbReference type="Gene3D" id="3.40.50.2000">
    <property type="entry name" value="Glycogen Phosphorylase B"/>
    <property type="match status" value="2"/>
</dbReference>
<evidence type="ECO:0000259" key="1">
    <source>
        <dbReference type="Pfam" id="PF00534"/>
    </source>
</evidence>
<dbReference type="Pfam" id="PF00534">
    <property type="entry name" value="Glycos_transf_1"/>
    <property type="match status" value="1"/>
</dbReference>
<dbReference type="CDD" id="cd03802">
    <property type="entry name" value="GT4_AviGT4-like"/>
    <property type="match status" value="1"/>
</dbReference>
<dbReference type="PANTHER" id="PTHR12526">
    <property type="entry name" value="GLYCOSYLTRANSFERASE"/>
    <property type="match status" value="1"/>
</dbReference>
<organism evidence="3 4">
    <name type="scientific">Arboricoccus pini</name>
    <dbReference type="NCBI Taxonomy" id="1963835"/>
    <lineage>
        <taxon>Bacteria</taxon>
        <taxon>Pseudomonadati</taxon>
        <taxon>Pseudomonadota</taxon>
        <taxon>Alphaproteobacteria</taxon>
        <taxon>Geminicoccales</taxon>
        <taxon>Geminicoccaceae</taxon>
        <taxon>Arboricoccus</taxon>
    </lineage>
</organism>
<keyword evidence="4" id="KW-1185">Reference proteome</keyword>
<evidence type="ECO:0000313" key="3">
    <source>
        <dbReference type="EMBL" id="SNB61423.1"/>
    </source>
</evidence>